<dbReference type="Proteomes" id="UP000663131">
    <property type="component" value="Chromosome 6"/>
</dbReference>
<name>A0A871R9C2_DEKBR</name>
<evidence type="ECO:0000256" key="1">
    <source>
        <dbReference type="SAM" id="MobiDB-lite"/>
    </source>
</evidence>
<feature type="compositionally biased region" description="Basic and acidic residues" evidence="1">
    <location>
        <begin position="236"/>
        <end position="245"/>
    </location>
</feature>
<reference evidence="3" key="2">
    <citation type="journal article" name="BMC Genomics">
        <title>New genome assemblies reveal patterns of domestication and adaptation across Brettanomyces (Dekkera) species.</title>
        <authorList>
            <person name="Roach M.J."/>
            <person name="Borneman A.R."/>
        </authorList>
    </citation>
    <scope>NUCLEOTIDE SEQUENCE</scope>
    <source>
        <strain evidence="3">UCD 2041</strain>
    </source>
</reference>
<dbReference type="RefSeq" id="XP_041136175.1">
    <property type="nucleotide sequence ID" value="XM_041282336.1"/>
</dbReference>
<evidence type="ECO:0000259" key="2">
    <source>
        <dbReference type="Pfam" id="PF03399"/>
    </source>
</evidence>
<dbReference type="OrthoDB" id="199574at2759"/>
<dbReference type="Gene3D" id="1.25.40.990">
    <property type="match status" value="1"/>
</dbReference>
<evidence type="ECO:0000313" key="3">
    <source>
        <dbReference type="EMBL" id="QOU19682.1"/>
    </source>
</evidence>
<feature type="domain" description="SAC3/GANP/THP3 conserved" evidence="2">
    <location>
        <begin position="364"/>
        <end position="627"/>
    </location>
</feature>
<dbReference type="EMBL" id="CP063134">
    <property type="protein sequence ID" value="QOU19682.1"/>
    <property type="molecule type" value="Genomic_DNA"/>
</dbReference>
<dbReference type="PANTHER" id="PTHR12436:SF4">
    <property type="entry name" value="LEUKOCYTE RECEPTOR CLUSTER MEMBER 8"/>
    <property type="match status" value="1"/>
</dbReference>
<dbReference type="Pfam" id="PF03399">
    <property type="entry name" value="SAC3_GANP"/>
    <property type="match status" value="1"/>
</dbReference>
<dbReference type="PANTHER" id="PTHR12436">
    <property type="entry name" value="80 KDA MCM3-ASSOCIATED PROTEIN"/>
    <property type="match status" value="1"/>
</dbReference>
<dbReference type="InterPro" id="IPR005062">
    <property type="entry name" value="SAC3/GANP/THP3_conserved"/>
</dbReference>
<proteinExistence type="predicted"/>
<dbReference type="AlphaFoldDB" id="A0A871R9C2"/>
<evidence type="ECO:0000313" key="4">
    <source>
        <dbReference type="Proteomes" id="UP000663131"/>
    </source>
</evidence>
<sequence length="666" mass="77291">MVNLPPHNDDSSMRNPANWPKSLQEFISHSFEQAAKQNIQGMEKKKFQGELRNIINKSIKEKKVLINDWTKQTLPTLCHPYGQGLQLYCDIVEKKRAKNLKGKKKSATNNMETTKLGQNSKAVSIPKKRNIFEQDENDPEAISGVEEDGDKENPSKKRHKADIKVSKNVLEKIQEAEVDKNREKMKKEDELRRIVARKVEEERVLTAEKQKQKRLAKLERKRMRRAMRKAALKATQEADQKAKQKAIQEAKQKAVQEAKRKAVQEAKQKAIQEAKQKAIQEAKQKEMQEATQNVNQKQMANQPTNIIMGSAGTSKEKLDVMNSEQRKKLREKRFERELQYEPTTDTQTSDKADPEGRFVGTCEKLEKKYLRLTSQPNPELVRPVRVLKQTLTLLVRKYMEHAHYGYLCDQFKSLRQDLTVQKIWSLFAARVYEVHSKLAIEFGDMGEFNQCQTQLKLLYADSRFQCINKYEFYSYRILYCLLTEDLEEAFNIKLQVLCELPKDAEIPEFLTRAFAALNFSLTSDFYRFSKLAMKVRDETDADEIKVKADSQTDSQIQQIWSDHHLLLGHGKWYFFNKMLENIMHRERIRTLDTICNAYRQIDNSVLGQLLLLDRAHDLADFYTKHSLAGFVENNSSGGILVCHKAKSTVDALFRSTFQTIDIKGQI</sequence>
<feature type="compositionally biased region" description="Acidic residues" evidence="1">
    <location>
        <begin position="133"/>
        <end position="150"/>
    </location>
</feature>
<gene>
    <name evidence="3" type="ORF">BRETT_003833</name>
</gene>
<feature type="region of interest" description="Disordered" evidence="1">
    <location>
        <begin position="117"/>
        <end position="161"/>
    </location>
</feature>
<feature type="region of interest" description="Disordered" evidence="1">
    <location>
        <begin position="223"/>
        <end position="245"/>
    </location>
</feature>
<accession>A0A871R9C2</accession>
<protein>
    <recommendedName>
        <fullName evidence="2">SAC3/GANP/THP3 conserved domain-containing protein</fullName>
    </recommendedName>
</protein>
<dbReference type="GeneID" id="64575756"/>
<reference evidence="3" key="1">
    <citation type="submission" date="2020-10" db="EMBL/GenBank/DDBJ databases">
        <authorList>
            <person name="Palmer J.M."/>
        </authorList>
    </citation>
    <scope>NUCLEOTIDE SEQUENCE</scope>
    <source>
        <strain evidence="3">UCD 2041</strain>
    </source>
</reference>
<dbReference type="InterPro" id="IPR045107">
    <property type="entry name" value="SAC3/GANP/THP3"/>
</dbReference>
<dbReference type="GO" id="GO:0005634">
    <property type="term" value="C:nucleus"/>
    <property type="evidence" value="ECO:0007669"/>
    <property type="project" value="TreeGrafter"/>
</dbReference>
<organism evidence="3 4">
    <name type="scientific">Dekkera bruxellensis</name>
    <name type="common">Brettanomyces custersii</name>
    <dbReference type="NCBI Taxonomy" id="5007"/>
    <lineage>
        <taxon>Eukaryota</taxon>
        <taxon>Fungi</taxon>
        <taxon>Dikarya</taxon>
        <taxon>Ascomycota</taxon>
        <taxon>Saccharomycotina</taxon>
        <taxon>Pichiomycetes</taxon>
        <taxon>Pichiales</taxon>
        <taxon>Pichiaceae</taxon>
        <taxon>Brettanomyces</taxon>
    </lineage>
</organism>
<dbReference type="KEGG" id="bbrx:BRETT_003833"/>